<evidence type="ECO:0000313" key="4">
    <source>
        <dbReference type="Proteomes" id="UP000753219"/>
    </source>
</evidence>
<dbReference type="Gene3D" id="1.10.1330.10">
    <property type="entry name" value="Dockerin domain"/>
    <property type="match status" value="1"/>
</dbReference>
<dbReference type="SUPFAM" id="SSF63446">
    <property type="entry name" value="Type I dockerin domain"/>
    <property type="match status" value="1"/>
</dbReference>
<dbReference type="Pfam" id="PF01832">
    <property type="entry name" value="Glucosaminidase"/>
    <property type="match status" value="1"/>
</dbReference>
<dbReference type="InterPro" id="IPR016134">
    <property type="entry name" value="Dockerin_dom"/>
</dbReference>
<feature type="domain" description="Dockerin" evidence="2">
    <location>
        <begin position="558"/>
        <end position="625"/>
    </location>
</feature>
<comment type="caution">
    <text evidence="3">The sequence shown here is derived from an EMBL/GenBank/DDBJ whole genome shotgun (WGS) entry which is preliminary data.</text>
</comment>
<dbReference type="AlphaFoldDB" id="A0A942W9I7"/>
<feature type="chain" id="PRO_5036891322" evidence="1">
    <location>
        <begin position="25"/>
        <end position="625"/>
    </location>
</feature>
<dbReference type="Proteomes" id="UP000753219">
    <property type="component" value="Unassembled WGS sequence"/>
</dbReference>
<proteinExistence type="predicted"/>
<dbReference type="RefSeq" id="WP_273700539.1">
    <property type="nucleotide sequence ID" value="NZ_CAJKGD010000013.1"/>
</dbReference>
<evidence type="ECO:0000313" key="3">
    <source>
        <dbReference type="EMBL" id="MBS4884329.1"/>
    </source>
</evidence>
<evidence type="ECO:0000259" key="2">
    <source>
        <dbReference type="PROSITE" id="PS51766"/>
    </source>
</evidence>
<organism evidence="3 4">
    <name type="scientific">Amedibacillus dolichus</name>
    <dbReference type="NCBI Taxonomy" id="31971"/>
    <lineage>
        <taxon>Bacteria</taxon>
        <taxon>Bacillati</taxon>
        <taxon>Bacillota</taxon>
        <taxon>Erysipelotrichia</taxon>
        <taxon>Erysipelotrichales</taxon>
        <taxon>Erysipelotrichaceae</taxon>
        <taxon>Amedibacillus</taxon>
    </lineage>
</organism>
<protein>
    <submittedName>
        <fullName evidence="3">Glucosaminidase domain-containing protein</fullName>
    </submittedName>
</protein>
<gene>
    <name evidence="3" type="ORF">KHZ85_06140</name>
</gene>
<evidence type="ECO:0000256" key="1">
    <source>
        <dbReference type="SAM" id="SignalP"/>
    </source>
</evidence>
<dbReference type="InterPro" id="IPR002105">
    <property type="entry name" value="Dockerin_1_rpt"/>
</dbReference>
<dbReference type="PROSITE" id="PS51766">
    <property type="entry name" value="DOCKERIN"/>
    <property type="match status" value="1"/>
</dbReference>
<dbReference type="InterPro" id="IPR002901">
    <property type="entry name" value="MGlyc_endo_b_GlcNAc-like_dom"/>
</dbReference>
<dbReference type="Gene3D" id="1.10.530.10">
    <property type="match status" value="1"/>
</dbReference>
<dbReference type="GO" id="GO:0000272">
    <property type="term" value="P:polysaccharide catabolic process"/>
    <property type="evidence" value="ECO:0007669"/>
    <property type="project" value="InterPro"/>
</dbReference>
<dbReference type="SMART" id="SM00047">
    <property type="entry name" value="LYZ2"/>
    <property type="match status" value="1"/>
</dbReference>
<dbReference type="Pfam" id="PF00404">
    <property type="entry name" value="Dockerin_1"/>
    <property type="match status" value="1"/>
</dbReference>
<dbReference type="EMBL" id="JAGZMZ010000012">
    <property type="protein sequence ID" value="MBS4884329.1"/>
    <property type="molecule type" value="Genomic_DNA"/>
</dbReference>
<feature type="signal peptide" evidence="1">
    <location>
        <begin position="1"/>
        <end position="24"/>
    </location>
</feature>
<reference evidence="3" key="1">
    <citation type="submission" date="2021-02" db="EMBL/GenBank/DDBJ databases">
        <title>Infant gut strain persistence is associated with maternal origin, phylogeny, and functional potential including surface adhesion and iron acquisition.</title>
        <authorList>
            <person name="Lou Y.C."/>
        </authorList>
    </citation>
    <scope>NUCLEOTIDE SEQUENCE</scope>
    <source>
        <strain evidence="3">L3_108_103G1_dasL3_108_103G1_concoct_2</strain>
    </source>
</reference>
<accession>A0A942W9I7</accession>
<keyword evidence="1" id="KW-0732">Signal</keyword>
<dbReference type="CDD" id="cd14256">
    <property type="entry name" value="Dockerin_I"/>
    <property type="match status" value="1"/>
</dbReference>
<dbReference type="GO" id="GO:0004040">
    <property type="term" value="F:amidase activity"/>
    <property type="evidence" value="ECO:0007669"/>
    <property type="project" value="InterPro"/>
</dbReference>
<sequence>MKKLVSFICIVFIVIVSSASVMNAQDTEDIDIASITPVGQPEQDEYFYILDENGNVEYVTYDSYAYDESLDAKERSAFRNAKYQVAKITGYTTYTEAATGLAGYTHGNSATDAAYIQTNSNGTVRVKQAGVVMDIPKANVSIVDYTGSNVSTYTTSNGKLYHNFFYNQTAKASNWVGYQQGYMASNATYYSYDGHYFYTKYETMIDDYRNNTYQHAINPNTPYYSYYQFLSHRSNTGFAANMFDNRIIEVQGQGTSSKLRNAGKDFISAQNTYGVNAGLMWAVSINESGWGLSQLSLERNNLFGHKAYDSNVGAAERYNSVLDCVNTHAKTYISSGYLDPTDYRYRGPHLGDKQSGINVKYASDPYWGEKAAQQLYLLAERNNRKDYGSYSLGSVNGSANIYNSTGSSKKLLYTTGSGENRNLDNNMVIILGEERGSDGVVYYKIPSDSALTENRVAINPTGIYKTGRDYAYIRKSDVKVVSQGSSVLDRLGMRQEGSYVLGLKPNTSVQAFTQNVKAIDTNAFVNVKNASGQVVTSGTMGTGMTFTLKENGVLTTYTVVIKGDVDGDGQIRSIDYSIVKNDILNIRKLSKAYATAGDVDGDGKIRSIDYSLIKNDILNIKDIVQ</sequence>
<dbReference type="InterPro" id="IPR036439">
    <property type="entry name" value="Dockerin_dom_sf"/>
</dbReference>
<dbReference type="GO" id="GO:0004553">
    <property type="term" value="F:hydrolase activity, hydrolyzing O-glycosyl compounds"/>
    <property type="evidence" value="ECO:0007669"/>
    <property type="project" value="InterPro"/>
</dbReference>
<name>A0A942W9I7_9FIRM</name>